<dbReference type="SMART" id="SM00355">
    <property type="entry name" value="ZnF_C2H2"/>
    <property type="match status" value="6"/>
</dbReference>
<name>A0A6P3XVB7_DINQU</name>
<feature type="binding site" evidence="8">
    <location>
        <position position="13"/>
    </location>
    <ligand>
        <name>Zn(2+)</name>
        <dbReference type="ChEBI" id="CHEBI:29105"/>
    </ligand>
</feature>
<feature type="binding site" evidence="8">
    <location>
        <position position="62"/>
    </location>
    <ligand>
        <name>Zn(2+)</name>
        <dbReference type="ChEBI" id="CHEBI:29105"/>
    </ligand>
</feature>
<dbReference type="PANTHER" id="PTHR24381:SF269">
    <property type="entry name" value="ZINC FINGER PROTEIN 398"/>
    <property type="match status" value="1"/>
</dbReference>
<dbReference type="GeneID" id="106748473"/>
<dbReference type="InterPro" id="IPR013087">
    <property type="entry name" value="Znf_C2H2_type"/>
</dbReference>
<dbReference type="GO" id="GO:0008270">
    <property type="term" value="F:zinc ion binding"/>
    <property type="evidence" value="ECO:0007669"/>
    <property type="project" value="UniProtKB-UniRule"/>
</dbReference>
<dbReference type="FunFam" id="3.30.160.60:FF:000446">
    <property type="entry name" value="Zinc finger protein"/>
    <property type="match status" value="1"/>
</dbReference>
<evidence type="ECO:0000256" key="4">
    <source>
        <dbReference type="ARBA" id="ARBA00022771"/>
    </source>
</evidence>
<keyword evidence="3" id="KW-0677">Repeat</keyword>
<dbReference type="InterPro" id="IPR012934">
    <property type="entry name" value="Znf_AD"/>
</dbReference>
<dbReference type="OrthoDB" id="654211at2759"/>
<gene>
    <name evidence="14" type="primary">LOC106748473</name>
</gene>
<evidence type="ECO:0000256" key="2">
    <source>
        <dbReference type="ARBA" id="ARBA00022723"/>
    </source>
</evidence>
<dbReference type="FunFam" id="3.30.160.60:FF:001498">
    <property type="entry name" value="Zinc finger protein 404"/>
    <property type="match status" value="1"/>
</dbReference>
<dbReference type="GO" id="GO:0000977">
    <property type="term" value="F:RNA polymerase II transcription regulatory region sequence-specific DNA binding"/>
    <property type="evidence" value="ECO:0007669"/>
    <property type="project" value="TreeGrafter"/>
</dbReference>
<dbReference type="Pfam" id="PF13912">
    <property type="entry name" value="zf-C2H2_6"/>
    <property type="match status" value="1"/>
</dbReference>
<dbReference type="SUPFAM" id="SSF57667">
    <property type="entry name" value="beta-beta-alpha zinc fingers"/>
    <property type="match status" value="3"/>
</dbReference>
<feature type="domain" description="C2H2-type" evidence="11">
    <location>
        <begin position="613"/>
        <end position="640"/>
    </location>
</feature>
<proteinExistence type="predicted"/>
<keyword evidence="5 8" id="KW-0862">Zinc</keyword>
<sequence>MSGYRKVNYYELCRLCTSSEGNKMNIFRDEGRRRQLQTKIQTYLPIQVMEDDSLPKIVCHECVKKLESYIEFRETVVNAEGMLESYFTSLRFSEDFLKEGKVYVKNTEKERPSTPEDEVLKSMEKVPTPTGGQIISNEQQIQHQQSVVVGSVNASNIQIVGGVQARVQQYKCASLQMQSGGITASVVESTAETHYSYQQQTSQVSPQQSNETQNQIGEQQSQPPAIQQQQQQAQNQIQNHSQISQQVQSQRPISQQLSQPAQLPQQQNQNQIGQQQGQISQQLQQLQRQQHEFEKQHRQLQQLEKQQVQIGTQQELKQESSVVHQNNNVVLKTEADIEPAQQIIQKIQSEAQKDESPNPNVQTYTAVQAAPEVYLNLGFKESPMTPTVRDDEKDYKEFSAKASPEDGMSRNSIEQIREFLRLRSGPDSAPIISVSNQAISQTGRNVCRDCGKSFPSLNQLNNHNCNVETLINEPSDTGSKEDPLQPNLNPFNCDICGKPFKRKEHLFQHRKLHTGERPYVCTTCTKAFSRKEHLVRHSVSHTGQKMHECEMCGKSFSRKDNLHKHRKTHGVSGPYVCETCGKSFVVKHYYVMHLTTHAASVPDGLNCPDPLPYKCDICHKAFSVKQYLTTHKIRHRSKNNNNSSAQNSLNGHQQQQQPQQTDAASNVNVVTSNVANTGNLNNNNGQSNNETTVEMQSVIERNEQANGSFANGQYHTNIQDFQ</sequence>
<feature type="domain" description="C2H2-type" evidence="11">
    <location>
        <begin position="575"/>
        <end position="602"/>
    </location>
</feature>
<protein>
    <submittedName>
        <fullName evidence="14">Zinc finger protein 613-like isoform X1</fullName>
    </submittedName>
</protein>
<dbReference type="PROSITE" id="PS00028">
    <property type="entry name" value="ZINC_FINGER_C2H2_1"/>
    <property type="match status" value="5"/>
</dbReference>
<feature type="compositionally biased region" description="Low complexity" evidence="10">
    <location>
        <begin position="639"/>
        <end position="664"/>
    </location>
</feature>
<evidence type="ECO:0000256" key="7">
    <source>
        <dbReference type="PROSITE-ProRule" id="PRU00042"/>
    </source>
</evidence>
<feature type="domain" description="C2H2-type" evidence="11">
    <location>
        <begin position="547"/>
        <end position="574"/>
    </location>
</feature>
<evidence type="ECO:0000259" key="11">
    <source>
        <dbReference type="PROSITE" id="PS50157"/>
    </source>
</evidence>
<organism evidence="13 14">
    <name type="scientific">Dinoponera quadriceps</name>
    <name type="common">South American ant</name>
    <dbReference type="NCBI Taxonomy" id="609295"/>
    <lineage>
        <taxon>Eukaryota</taxon>
        <taxon>Metazoa</taxon>
        <taxon>Ecdysozoa</taxon>
        <taxon>Arthropoda</taxon>
        <taxon>Hexapoda</taxon>
        <taxon>Insecta</taxon>
        <taxon>Pterygota</taxon>
        <taxon>Neoptera</taxon>
        <taxon>Endopterygota</taxon>
        <taxon>Hymenoptera</taxon>
        <taxon>Apocrita</taxon>
        <taxon>Aculeata</taxon>
        <taxon>Formicoidea</taxon>
        <taxon>Formicidae</taxon>
        <taxon>Ponerinae</taxon>
        <taxon>Ponerini</taxon>
        <taxon>Dinoponera</taxon>
    </lineage>
</organism>
<feature type="compositionally biased region" description="Low complexity" evidence="10">
    <location>
        <begin position="219"/>
        <end position="274"/>
    </location>
</feature>
<dbReference type="KEGG" id="dqu:106748473"/>
<dbReference type="FunFam" id="3.30.160.60:FF:000358">
    <property type="entry name" value="zinc finger protein 24"/>
    <property type="match status" value="1"/>
</dbReference>
<dbReference type="Proteomes" id="UP000515204">
    <property type="component" value="Unplaced"/>
</dbReference>
<keyword evidence="9" id="KW-0175">Coiled coil</keyword>
<keyword evidence="2 8" id="KW-0479">Metal-binding</keyword>
<feature type="coiled-coil region" evidence="9">
    <location>
        <begin position="276"/>
        <end position="306"/>
    </location>
</feature>
<dbReference type="AlphaFoldDB" id="A0A6P3XVB7"/>
<feature type="region of interest" description="Disordered" evidence="10">
    <location>
        <begin position="197"/>
        <end position="274"/>
    </location>
</feature>
<evidence type="ECO:0000259" key="12">
    <source>
        <dbReference type="PROSITE" id="PS51915"/>
    </source>
</evidence>
<feature type="region of interest" description="Disordered" evidence="10">
    <location>
        <begin position="635"/>
        <end position="664"/>
    </location>
</feature>
<dbReference type="SUPFAM" id="SSF57716">
    <property type="entry name" value="Glucocorticoid receptor-like (DNA-binding domain)"/>
    <property type="match status" value="1"/>
</dbReference>
<evidence type="ECO:0000256" key="1">
    <source>
        <dbReference type="ARBA" id="ARBA00004123"/>
    </source>
</evidence>
<dbReference type="GO" id="GO:0005634">
    <property type="term" value="C:nucleus"/>
    <property type="evidence" value="ECO:0007669"/>
    <property type="project" value="UniProtKB-SubCell"/>
</dbReference>
<evidence type="ECO:0000256" key="5">
    <source>
        <dbReference type="ARBA" id="ARBA00022833"/>
    </source>
</evidence>
<comment type="subcellular location">
    <subcellularLocation>
        <location evidence="1">Nucleus</location>
    </subcellularLocation>
</comment>
<keyword evidence="13" id="KW-1185">Reference proteome</keyword>
<dbReference type="Pfam" id="PF00096">
    <property type="entry name" value="zf-C2H2"/>
    <property type="match status" value="4"/>
</dbReference>
<evidence type="ECO:0000313" key="14">
    <source>
        <dbReference type="RefSeq" id="XP_014482495.1"/>
    </source>
</evidence>
<keyword evidence="6" id="KW-0539">Nucleus</keyword>
<evidence type="ECO:0000256" key="9">
    <source>
        <dbReference type="SAM" id="Coils"/>
    </source>
</evidence>
<evidence type="ECO:0000313" key="13">
    <source>
        <dbReference type="Proteomes" id="UP000515204"/>
    </source>
</evidence>
<accession>A0A6P3XVB7</accession>
<dbReference type="GO" id="GO:0000981">
    <property type="term" value="F:DNA-binding transcription factor activity, RNA polymerase II-specific"/>
    <property type="evidence" value="ECO:0007669"/>
    <property type="project" value="TreeGrafter"/>
</dbReference>
<evidence type="ECO:0000256" key="10">
    <source>
        <dbReference type="SAM" id="MobiDB-lite"/>
    </source>
</evidence>
<dbReference type="FunFam" id="3.30.160.60:FF:000100">
    <property type="entry name" value="Zinc finger 45-like"/>
    <property type="match status" value="1"/>
</dbReference>
<reference evidence="14" key="1">
    <citation type="submission" date="2025-08" db="UniProtKB">
        <authorList>
            <consortium name="RefSeq"/>
        </authorList>
    </citation>
    <scope>IDENTIFICATION</scope>
</reference>
<dbReference type="PANTHER" id="PTHR24381">
    <property type="entry name" value="ZINC FINGER PROTEIN"/>
    <property type="match status" value="1"/>
</dbReference>
<dbReference type="PROSITE" id="PS51915">
    <property type="entry name" value="ZAD"/>
    <property type="match status" value="1"/>
</dbReference>
<feature type="binding site" evidence="8">
    <location>
        <position position="59"/>
    </location>
    <ligand>
        <name>Zn(2+)</name>
        <dbReference type="ChEBI" id="CHEBI:29105"/>
    </ligand>
</feature>
<dbReference type="InterPro" id="IPR036236">
    <property type="entry name" value="Znf_C2H2_sf"/>
</dbReference>
<dbReference type="RefSeq" id="XP_014482495.1">
    <property type="nucleotide sequence ID" value="XM_014627009.1"/>
</dbReference>
<feature type="compositionally biased region" description="Low complexity" evidence="10">
    <location>
        <begin position="197"/>
        <end position="209"/>
    </location>
</feature>
<dbReference type="SMART" id="SM00868">
    <property type="entry name" value="zf-AD"/>
    <property type="match status" value="1"/>
</dbReference>
<evidence type="ECO:0000256" key="6">
    <source>
        <dbReference type="ARBA" id="ARBA00023242"/>
    </source>
</evidence>
<dbReference type="PROSITE" id="PS50157">
    <property type="entry name" value="ZINC_FINGER_C2H2_2"/>
    <property type="match status" value="5"/>
</dbReference>
<feature type="binding site" evidence="8">
    <location>
        <position position="16"/>
    </location>
    <ligand>
        <name>Zn(2+)</name>
        <dbReference type="ChEBI" id="CHEBI:29105"/>
    </ligand>
</feature>
<feature type="domain" description="C2H2-type" evidence="11">
    <location>
        <begin position="491"/>
        <end position="518"/>
    </location>
</feature>
<dbReference type="Gene3D" id="3.30.160.60">
    <property type="entry name" value="Classic Zinc Finger"/>
    <property type="match status" value="5"/>
</dbReference>
<feature type="domain" description="C2H2-type" evidence="11">
    <location>
        <begin position="519"/>
        <end position="546"/>
    </location>
</feature>
<evidence type="ECO:0000256" key="3">
    <source>
        <dbReference type="ARBA" id="ARBA00022737"/>
    </source>
</evidence>
<keyword evidence="4 7" id="KW-0863">Zinc-finger</keyword>
<feature type="domain" description="ZAD" evidence="12">
    <location>
        <begin position="11"/>
        <end position="86"/>
    </location>
</feature>
<dbReference type="Pfam" id="PF07776">
    <property type="entry name" value="zf-AD"/>
    <property type="match status" value="1"/>
</dbReference>
<dbReference type="Gene3D" id="3.40.1800.20">
    <property type="match status" value="1"/>
</dbReference>
<evidence type="ECO:0000256" key="8">
    <source>
        <dbReference type="PROSITE-ProRule" id="PRU01263"/>
    </source>
</evidence>